<dbReference type="InterPro" id="IPR001647">
    <property type="entry name" value="HTH_TetR"/>
</dbReference>
<dbReference type="InterPro" id="IPR050624">
    <property type="entry name" value="HTH-type_Tx_Regulator"/>
</dbReference>
<gene>
    <name evidence="4" type="ORF">SNR37_001713</name>
</gene>
<evidence type="ECO:0000259" key="3">
    <source>
        <dbReference type="PROSITE" id="PS50977"/>
    </source>
</evidence>
<keyword evidence="1 2" id="KW-0238">DNA-binding</keyword>
<evidence type="ECO:0000313" key="4">
    <source>
        <dbReference type="EMBL" id="MEE1672392.1"/>
    </source>
</evidence>
<dbReference type="InterPro" id="IPR009057">
    <property type="entry name" value="Homeodomain-like_sf"/>
</dbReference>
<dbReference type="Proteomes" id="UP001310248">
    <property type="component" value="Unassembled WGS sequence"/>
</dbReference>
<dbReference type="RefSeq" id="WP_329773731.1">
    <property type="nucleotide sequence ID" value="NZ_JAYDYW010000002.1"/>
</dbReference>
<sequence length="218" mass="24814">MSQKNPVGRPKGDSQARDKLLDAATQLFSKLDYDKVSIRMVANKAEVDAALIRYYFGSKAQLFGEMLKTVSNPVFNNLQQGKQNTDVSDLGKVMRAYYTTMVENPYFPKLIYKLSGLPKEHESAQQLELMIGNMGRFKSKALFEQLLNNKALLEGIDPEMAQISFLSLMVFPFLMPERLLEANQIELSKQKFLKLADHNVQLLERGLFKSKEQRNAAQ</sequence>
<comment type="caution">
    <text evidence="4">The sequence shown here is derived from an EMBL/GenBank/DDBJ whole genome shotgun (WGS) entry which is preliminary data.</text>
</comment>
<dbReference type="Gene3D" id="1.10.357.10">
    <property type="entry name" value="Tetracycline Repressor, domain 2"/>
    <property type="match status" value="1"/>
</dbReference>
<dbReference type="SUPFAM" id="SSF46689">
    <property type="entry name" value="Homeodomain-like"/>
    <property type="match status" value="1"/>
</dbReference>
<accession>A0ABU7FZF6</accession>
<name>A0ABU7FZF6_9ALTE</name>
<feature type="domain" description="HTH tetR-type" evidence="3">
    <location>
        <begin position="14"/>
        <end position="74"/>
    </location>
</feature>
<dbReference type="Pfam" id="PF00440">
    <property type="entry name" value="TetR_N"/>
    <property type="match status" value="1"/>
</dbReference>
<dbReference type="PROSITE" id="PS50977">
    <property type="entry name" value="HTH_TETR_2"/>
    <property type="match status" value="1"/>
</dbReference>
<evidence type="ECO:0000256" key="1">
    <source>
        <dbReference type="ARBA" id="ARBA00023125"/>
    </source>
</evidence>
<reference evidence="5" key="1">
    <citation type="submission" date="2023-07" db="EMBL/GenBank/DDBJ databases">
        <title>Draft genome sequence of Agarivorans aestuarii strain ZMCS4, a CAZymes producing bacteria isolated from the marine brown algae Clodostephus spongiosus.</title>
        <authorList>
            <person name="Lorente B."/>
            <person name="Cabral C."/>
            <person name="Frias J."/>
            <person name="Faria J."/>
            <person name="Toubarro D."/>
        </authorList>
    </citation>
    <scope>NUCLEOTIDE SEQUENCE [LARGE SCALE GENOMIC DNA]</scope>
    <source>
        <strain evidence="5">ZMCS4</strain>
    </source>
</reference>
<dbReference type="PANTHER" id="PTHR43479">
    <property type="entry name" value="ACREF/ENVCD OPERON REPRESSOR-RELATED"/>
    <property type="match status" value="1"/>
</dbReference>
<evidence type="ECO:0000313" key="5">
    <source>
        <dbReference type="Proteomes" id="UP001310248"/>
    </source>
</evidence>
<keyword evidence="5" id="KW-1185">Reference proteome</keyword>
<evidence type="ECO:0000256" key="2">
    <source>
        <dbReference type="PROSITE-ProRule" id="PRU00335"/>
    </source>
</evidence>
<proteinExistence type="predicted"/>
<dbReference type="PANTHER" id="PTHR43479:SF11">
    <property type="entry name" value="ACREF_ENVCD OPERON REPRESSOR-RELATED"/>
    <property type="match status" value="1"/>
</dbReference>
<dbReference type="EMBL" id="JAYDYW010000002">
    <property type="protein sequence ID" value="MEE1672392.1"/>
    <property type="molecule type" value="Genomic_DNA"/>
</dbReference>
<protein>
    <submittedName>
        <fullName evidence="4">TetR/AcrR family transcriptional regulator</fullName>
    </submittedName>
</protein>
<organism evidence="4 5">
    <name type="scientific">Agarivorans aestuarii</name>
    <dbReference type="NCBI Taxonomy" id="1563703"/>
    <lineage>
        <taxon>Bacteria</taxon>
        <taxon>Pseudomonadati</taxon>
        <taxon>Pseudomonadota</taxon>
        <taxon>Gammaproteobacteria</taxon>
        <taxon>Alteromonadales</taxon>
        <taxon>Alteromonadaceae</taxon>
        <taxon>Agarivorans</taxon>
    </lineage>
</organism>
<dbReference type="PRINTS" id="PR00455">
    <property type="entry name" value="HTHTETR"/>
</dbReference>
<feature type="DNA-binding region" description="H-T-H motif" evidence="2">
    <location>
        <begin position="37"/>
        <end position="56"/>
    </location>
</feature>